<dbReference type="GO" id="GO:0007005">
    <property type="term" value="P:mitochondrion organization"/>
    <property type="evidence" value="ECO:0007669"/>
    <property type="project" value="TreeGrafter"/>
</dbReference>
<dbReference type="OrthoDB" id="272810at2759"/>
<dbReference type="EMBL" id="UYRT01091946">
    <property type="protein sequence ID" value="VDN37614.1"/>
    <property type="molecule type" value="Genomic_DNA"/>
</dbReference>
<evidence type="ECO:0000313" key="2">
    <source>
        <dbReference type="Proteomes" id="UP000271098"/>
    </source>
</evidence>
<dbReference type="AlphaFoldDB" id="A0A183EJL4"/>
<dbReference type="Proteomes" id="UP000271098">
    <property type="component" value="Unassembled WGS sequence"/>
</dbReference>
<dbReference type="PANTHER" id="PTHR16166">
    <property type="entry name" value="VACUOLAR PROTEIN SORTING-ASSOCIATED PROTEIN VPS13"/>
    <property type="match status" value="1"/>
</dbReference>
<keyword evidence="2" id="KW-1185">Reference proteome</keyword>
<dbReference type="GO" id="GO:0045053">
    <property type="term" value="P:protein retention in Golgi apparatus"/>
    <property type="evidence" value="ECO:0007669"/>
    <property type="project" value="TreeGrafter"/>
</dbReference>
<protein>
    <submittedName>
        <fullName evidence="3">VPS13_C domain-containing protein</fullName>
    </submittedName>
</protein>
<proteinExistence type="predicted"/>
<reference evidence="1 2" key="2">
    <citation type="submission" date="2018-11" db="EMBL/GenBank/DDBJ databases">
        <authorList>
            <consortium name="Pathogen Informatics"/>
        </authorList>
    </citation>
    <scope>NUCLEOTIDE SEQUENCE [LARGE SCALE GENOMIC DNA]</scope>
</reference>
<evidence type="ECO:0000313" key="1">
    <source>
        <dbReference type="EMBL" id="VDN37614.1"/>
    </source>
</evidence>
<gene>
    <name evidence="1" type="ORF">GPUH_LOCUS21154</name>
</gene>
<dbReference type="PANTHER" id="PTHR16166:SF141">
    <property type="entry name" value="INTERMEMBRANE LIPID TRANSFER PROTEIN VPS13D"/>
    <property type="match status" value="1"/>
</dbReference>
<dbReference type="GO" id="GO:0006623">
    <property type="term" value="P:protein targeting to vacuole"/>
    <property type="evidence" value="ECO:0007669"/>
    <property type="project" value="TreeGrafter"/>
</dbReference>
<sequence length="284" mass="30679">MEFSSLYTGTAEELKNQTFNIIVTMDAFGNPLGLASNLKESFEGLLFEGNLSGFVSGLGYGVTNSISKVASSMATGVGSLTFDERHELMRRRMLRCQSHADSNSALAHLYCGVKGLGVGVLGGLTAIMTNTYNESRKDGLTGAVRGITTGAVDTVTKPVQGFFDLVEGTASAFKEMVGGPTARRSHFASDRVRLPRVTMNLQSLLPCYSEELALLDVEMLLDQTAAGQQIRQYALVCSEQCYIIRQLNAEPSNVVQRIPYKQLKLIQAVPVTEKDSFVGTIGIS</sequence>
<organism evidence="3">
    <name type="scientific">Gongylonema pulchrum</name>
    <dbReference type="NCBI Taxonomy" id="637853"/>
    <lineage>
        <taxon>Eukaryota</taxon>
        <taxon>Metazoa</taxon>
        <taxon>Ecdysozoa</taxon>
        <taxon>Nematoda</taxon>
        <taxon>Chromadorea</taxon>
        <taxon>Rhabditida</taxon>
        <taxon>Spirurina</taxon>
        <taxon>Spiruromorpha</taxon>
        <taxon>Spiruroidea</taxon>
        <taxon>Gongylonematidae</taxon>
        <taxon>Gongylonema</taxon>
    </lineage>
</organism>
<dbReference type="WBParaSite" id="GPUH_0002118001-mRNA-1">
    <property type="protein sequence ID" value="GPUH_0002118001-mRNA-1"/>
    <property type="gene ID" value="GPUH_0002118001"/>
</dbReference>
<evidence type="ECO:0000313" key="3">
    <source>
        <dbReference type="WBParaSite" id="GPUH_0002118001-mRNA-1"/>
    </source>
</evidence>
<dbReference type="InterPro" id="IPR026847">
    <property type="entry name" value="VPS13"/>
</dbReference>
<reference evidence="3" key="1">
    <citation type="submission" date="2016-06" db="UniProtKB">
        <authorList>
            <consortium name="WormBaseParasite"/>
        </authorList>
    </citation>
    <scope>IDENTIFICATION</scope>
</reference>
<name>A0A183EJL4_9BILA</name>
<accession>A0A183EJL4</accession>